<dbReference type="AlphaFoldDB" id="A0A1I3INS8"/>
<dbReference type="STRING" id="1477437.SAMN05444682_104165"/>
<protein>
    <recommendedName>
        <fullName evidence="3">Lipoprotein</fullName>
    </recommendedName>
</protein>
<organism evidence="1 2">
    <name type="scientific">Parapedobacter indicus</name>
    <dbReference type="NCBI Taxonomy" id="1477437"/>
    <lineage>
        <taxon>Bacteria</taxon>
        <taxon>Pseudomonadati</taxon>
        <taxon>Bacteroidota</taxon>
        <taxon>Sphingobacteriia</taxon>
        <taxon>Sphingobacteriales</taxon>
        <taxon>Sphingobacteriaceae</taxon>
        <taxon>Parapedobacter</taxon>
    </lineage>
</organism>
<name>A0A1I3INS8_9SPHI</name>
<dbReference type="PROSITE" id="PS51257">
    <property type="entry name" value="PROKAR_LIPOPROTEIN"/>
    <property type="match status" value="1"/>
</dbReference>
<accession>A0A1I3INS8</accession>
<dbReference type="EMBL" id="FOQO01000004">
    <property type="protein sequence ID" value="SFI49638.1"/>
    <property type="molecule type" value="Genomic_DNA"/>
</dbReference>
<reference evidence="1 2" key="1">
    <citation type="submission" date="2016-10" db="EMBL/GenBank/DDBJ databases">
        <authorList>
            <person name="de Groot N.N."/>
        </authorList>
    </citation>
    <scope>NUCLEOTIDE SEQUENCE [LARGE SCALE GENOMIC DNA]</scope>
    <source>
        <strain evidence="1 2">RK1</strain>
    </source>
</reference>
<dbReference type="RefSeq" id="WP_090626432.1">
    <property type="nucleotide sequence ID" value="NZ_FOQO01000004.1"/>
</dbReference>
<dbReference type="OrthoDB" id="793772at2"/>
<keyword evidence="2" id="KW-1185">Reference proteome</keyword>
<dbReference type="Proteomes" id="UP000198670">
    <property type="component" value="Unassembled WGS sequence"/>
</dbReference>
<evidence type="ECO:0000313" key="2">
    <source>
        <dbReference type="Proteomes" id="UP000198670"/>
    </source>
</evidence>
<proteinExistence type="predicted"/>
<gene>
    <name evidence="1" type="ORF">SAMN05444682_104165</name>
</gene>
<evidence type="ECO:0008006" key="3">
    <source>
        <dbReference type="Google" id="ProtNLM"/>
    </source>
</evidence>
<evidence type="ECO:0000313" key="1">
    <source>
        <dbReference type="EMBL" id="SFI49638.1"/>
    </source>
</evidence>
<sequence>MNKNTFLIPMVAIGFLAVCACSEGNNKNNGGKIGGIDVTDAIAAAEKRREIDPNASGGNTCLLAYQEKYDQLLTKDIVLTLTGFDESKMEVKYTKIMKPEYHSVNYTFDNQRVRERAGYTMPFKDNVQLGSIKAMSLAQFNDSYRAVTAEEDATVDEVLEDLHDGKVTDPDAQEALGNLEKQGVDKEVAKQATGTLRDAFRKVAEGYRKVEGLGDAAVWNVETQELVVLENGVKFDLQVDTKNTNDENKAAAIELARKLLDACN</sequence>